<gene>
    <name evidence="1" type="ORF">DZ858_06210</name>
</gene>
<comment type="caution">
    <text evidence="1">The sequence shown here is derived from an EMBL/GenBank/DDBJ whole genome shotgun (WGS) entry which is preliminary data.</text>
</comment>
<dbReference type="Proteomes" id="UP000261082">
    <property type="component" value="Unassembled WGS sequence"/>
</dbReference>
<dbReference type="RefSeq" id="WP_117158708.1">
    <property type="nucleotide sequence ID" value="NZ_QVID01000001.1"/>
</dbReference>
<proteinExistence type="predicted"/>
<dbReference type="AlphaFoldDB" id="A0A3E1QBX7"/>
<sequence>MNNDKETVLGKWNSTTMHNKTAMHFYKDSLTIDKFGLHSVNAWKMDNGKLYIKRTDGESVSPQTTSTLDYKFSNKNDTLYLKSPKDSIFRTKYVKN</sequence>
<name>A0A3E1QBX7_9FLAO</name>
<evidence type="ECO:0000313" key="1">
    <source>
        <dbReference type="EMBL" id="RFN59647.1"/>
    </source>
</evidence>
<evidence type="ECO:0000313" key="2">
    <source>
        <dbReference type="Proteomes" id="UP000261082"/>
    </source>
</evidence>
<reference evidence="1 2" key="1">
    <citation type="journal article" date="2007" name="Int. J. Syst. Evol. Microbiol.">
        <title>Marixanthomonas ophiurae gen. nov., sp. nov., a marine bacterium of the family Flavobacteriaceae isolated from a deep-sea brittle star.</title>
        <authorList>
            <person name="Romanenko L.A."/>
            <person name="Uchino M."/>
            <person name="Frolova G.M."/>
            <person name="Mikhailov V.V."/>
        </authorList>
    </citation>
    <scope>NUCLEOTIDE SEQUENCE [LARGE SCALE GENOMIC DNA]</scope>
    <source>
        <strain evidence="1 2">KMM 3046</strain>
    </source>
</reference>
<keyword evidence="2" id="KW-1185">Reference proteome</keyword>
<organism evidence="1 2">
    <name type="scientific">Marixanthomonas ophiurae</name>
    <dbReference type="NCBI Taxonomy" id="387659"/>
    <lineage>
        <taxon>Bacteria</taxon>
        <taxon>Pseudomonadati</taxon>
        <taxon>Bacteroidota</taxon>
        <taxon>Flavobacteriia</taxon>
        <taxon>Flavobacteriales</taxon>
        <taxon>Flavobacteriaceae</taxon>
        <taxon>Marixanthomonas</taxon>
    </lineage>
</organism>
<protein>
    <recommendedName>
        <fullName evidence="3">Lipocalin-like domain-containing protein</fullName>
    </recommendedName>
</protein>
<dbReference type="OrthoDB" id="1445377at2"/>
<accession>A0A3E1QBX7</accession>
<evidence type="ECO:0008006" key="3">
    <source>
        <dbReference type="Google" id="ProtNLM"/>
    </source>
</evidence>
<dbReference type="EMBL" id="QVID01000001">
    <property type="protein sequence ID" value="RFN59647.1"/>
    <property type="molecule type" value="Genomic_DNA"/>
</dbReference>